<evidence type="ECO:0000313" key="2">
    <source>
        <dbReference type="EMBL" id="GGR20545.1"/>
    </source>
</evidence>
<evidence type="ECO:0000313" key="4">
    <source>
        <dbReference type="Proteomes" id="UP000326029"/>
    </source>
</evidence>
<gene>
    <name evidence="3" type="ORF">CP977_01160</name>
    <name evidence="2" type="ORF">GCM10010497_23550</name>
</gene>
<protein>
    <submittedName>
        <fullName evidence="2">Uncharacterized protein</fullName>
    </submittedName>
</protein>
<name>A0AAV4KI65_9ACTN</name>
<evidence type="ECO:0000313" key="3">
    <source>
        <dbReference type="EMBL" id="QEV30961.1"/>
    </source>
</evidence>
<proteinExistence type="predicted"/>
<feature type="region of interest" description="Disordered" evidence="1">
    <location>
        <begin position="1"/>
        <end position="53"/>
    </location>
</feature>
<dbReference type="GeneID" id="95452394"/>
<dbReference type="EMBL" id="CP023693">
    <property type="protein sequence ID" value="QEV30961.1"/>
    <property type="molecule type" value="Genomic_DNA"/>
</dbReference>
<reference evidence="3 4" key="2">
    <citation type="submission" date="2017-09" db="EMBL/GenBank/DDBJ databases">
        <authorList>
            <person name="Lee N."/>
            <person name="Cho B.-K."/>
        </authorList>
    </citation>
    <scope>NUCLEOTIDE SEQUENCE [LARGE SCALE GENOMIC DNA]</scope>
    <source>
        <strain evidence="3 4">ATCC 19740</strain>
    </source>
</reference>
<dbReference type="Proteomes" id="UP000642014">
    <property type="component" value="Unassembled WGS sequence"/>
</dbReference>
<dbReference type="Proteomes" id="UP000326029">
    <property type="component" value="Chromosome"/>
</dbReference>
<dbReference type="EMBL" id="BMSJ01000003">
    <property type="protein sequence ID" value="GGR20545.1"/>
    <property type="molecule type" value="Genomic_DNA"/>
</dbReference>
<dbReference type="RefSeq" id="WP_152369448.1">
    <property type="nucleotide sequence ID" value="NZ_BMSJ01000003.1"/>
</dbReference>
<accession>A0AAV4KI65</accession>
<evidence type="ECO:0000256" key="1">
    <source>
        <dbReference type="SAM" id="MobiDB-lite"/>
    </source>
</evidence>
<reference evidence="2" key="3">
    <citation type="submission" date="2023-08" db="EMBL/GenBank/DDBJ databases">
        <authorList>
            <person name="Sun Q."/>
            <person name="Ohkuma M."/>
        </authorList>
    </citation>
    <scope>NUCLEOTIDE SEQUENCE</scope>
    <source>
        <strain evidence="2">JCM 4205</strain>
    </source>
</reference>
<keyword evidence="4" id="KW-1185">Reference proteome</keyword>
<sequence length="143" mass="14305">MRGNGEGAGVRDEDGDEGGFETGAGTGGAWALPRAWLPDVGPEDEDPLGGAVTGLDVPEATAAAVAGALVRLLGTTAPAVAPDPGALLIARVFVVDEHPSAAGWSEEERRSVAGLAATLVARRGEEGIEALVRELCDGAHGDA</sequence>
<reference evidence="2 5" key="1">
    <citation type="journal article" date="2014" name="Int. J. Syst. Evol. Microbiol.">
        <title>Complete genome sequence of Corynebacterium casei LMG S-19264T (=DSM 44701T), isolated from a smear-ripened cheese.</title>
        <authorList>
            <consortium name="US DOE Joint Genome Institute (JGI-PGF)"/>
            <person name="Walter F."/>
            <person name="Albersmeier A."/>
            <person name="Kalinowski J."/>
            <person name="Ruckert C."/>
        </authorList>
    </citation>
    <scope>NUCLEOTIDE SEQUENCE [LARGE SCALE GENOMIC DNA]</scope>
    <source>
        <strain evidence="2 5">JCM 4205</strain>
    </source>
</reference>
<evidence type="ECO:0000313" key="5">
    <source>
        <dbReference type="Proteomes" id="UP000642014"/>
    </source>
</evidence>
<organism evidence="2 5">
    <name type="scientific">Streptomyces cinereoruber</name>
    <dbReference type="NCBI Taxonomy" id="67260"/>
    <lineage>
        <taxon>Bacteria</taxon>
        <taxon>Bacillati</taxon>
        <taxon>Actinomycetota</taxon>
        <taxon>Actinomycetes</taxon>
        <taxon>Kitasatosporales</taxon>
        <taxon>Streptomycetaceae</taxon>
        <taxon>Streptomyces</taxon>
    </lineage>
</organism>
<dbReference type="AlphaFoldDB" id="A0AAV4KI65"/>